<dbReference type="RefSeq" id="WP_369777471.1">
    <property type="nucleotide sequence ID" value="NZ_CP165727.1"/>
</dbReference>
<dbReference type="Pfam" id="PF04984">
    <property type="entry name" value="Phage_sheath_1"/>
    <property type="match status" value="1"/>
</dbReference>
<dbReference type="PANTHER" id="PTHR35861:SF1">
    <property type="entry name" value="PHAGE TAIL SHEATH PROTEIN"/>
    <property type="match status" value="1"/>
</dbReference>
<dbReference type="InterPro" id="IPR035089">
    <property type="entry name" value="Phage_sheath_subtilisin"/>
</dbReference>
<name>A0AB39XZD2_9ACTN</name>
<gene>
    <name evidence="3" type="ORF">AB5J51_10015</name>
</gene>
<dbReference type="PANTHER" id="PTHR35861">
    <property type="match status" value="1"/>
</dbReference>
<protein>
    <submittedName>
        <fullName evidence="3">Phage tail sheath subtilisin-like domain-containing protein</fullName>
    </submittedName>
</protein>
<dbReference type="AlphaFoldDB" id="A0AB39XZD2"/>
<dbReference type="EMBL" id="CP165727">
    <property type="protein sequence ID" value="XDV63244.1"/>
    <property type="molecule type" value="Genomic_DNA"/>
</dbReference>
<sequence>MSPAGFAGLRLGAPGVYRDARRAAASFRPVRLDVAGFVGVAPRGPVDEPVAVARWSDYQQYFGGFEGPGLLPHAVRAFFAQGGVRAHVLRVAPLPRAPHPAAEEACALHRITLARADAPGAGPGSATPCEIGLRARNEGSWGGRLSVRWEFTGAGQFEAAVTGRDLALPEGRTPPAGSVLRVRGAGLPPAGRFFRILELAERQDASGQRRRVAVLDRPPGGDGGVVGARPPTVEAEPVTATVTVADGDPAHPRRERFAELGLGPAHPRYAASVLAAESLLVAPDGPWPAALLPPDAFLGSALSRPVRPGADRYEGIGADSFEGPVPVELLPVGGAESVEDPGSPVAFGTDRMALVPEVGLLCVPDLLWQYGEALPTTETPPRDVGARFAPCPPTSAPMTLHPARPRGLLLDSAAQLPEIIRRQQRLVALAERQRRFVALLDVPPGLPVRAVARWRAAFDSSYAAAYHPWLGVVEPDDPDRLAVQVPPSGFAAGIIAARERSLGLPWGPANALAAGAVTAVQRLGDADCDELHPLGIDVFRAERDGYRLASARTLSRDPDYVQLSVRRLMTMLRLVLDRQAQGLAFEPHTPQLREELRGAVVRLLRGLYRNGAFAGDSEDEAFFVRCDERLNPGWSQGLGRLVAEIGVAPAHPLEYLVLRIAQDADGAVAVT</sequence>
<comment type="similarity">
    <text evidence="1">Belongs to the myoviridae tail sheath protein family.</text>
</comment>
<evidence type="ECO:0000259" key="2">
    <source>
        <dbReference type="Pfam" id="PF04984"/>
    </source>
</evidence>
<reference evidence="3" key="1">
    <citation type="submission" date="2024-08" db="EMBL/GenBank/DDBJ databases">
        <authorList>
            <person name="Yu S.T."/>
        </authorList>
    </citation>
    <scope>NUCLEOTIDE SEQUENCE</scope>
    <source>
        <strain evidence="3">R33</strain>
    </source>
</reference>
<organism evidence="3">
    <name type="scientific">Streptomyces sp. R33</name>
    <dbReference type="NCBI Taxonomy" id="3238629"/>
    <lineage>
        <taxon>Bacteria</taxon>
        <taxon>Bacillati</taxon>
        <taxon>Actinomycetota</taxon>
        <taxon>Actinomycetes</taxon>
        <taxon>Kitasatosporales</taxon>
        <taxon>Streptomycetaceae</taxon>
        <taxon>Streptomyces</taxon>
    </lineage>
</organism>
<dbReference type="InterPro" id="IPR052042">
    <property type="entry name" value="Tail_sheath_structural"/>
</dbReference>
<accession>A0AB39XZD2</accession>
<evidence type="ECO:0000313" key="3">
    <source>
        <dbReference type="EMBL" id="XDV63244.1"/>
    </source>
</evidence>
<evidence type="ECO:0000256" key="1">
    <source>
        <dbReference type="ARBA" id="ARBA00008005"/>
    </source>
</evidence>
<proteinExistence type="inferred from homology"/>
<dbReference type="Gene3D" id="3.40.50.11780">
    <property type="match status" value="2"/>
</dbReference>
<feature type="domain" description="Tail sheath protein subtilisin-like" evidence="2">
    <location>
        <begin position="430"/>
        <end position="553"/>
    </location>
</feature>